<dbReference type="SUPFAM" id="SSF46785">
    <property type="entry name" value="Winged helix' DNA-binding domain"/>
    <property type="match status" value="1"/>
</dbReference>
<dbReference type="InterPro" id="IPR029016">
    <property type="entry name" value="GAF-like_dom_sf"/>
</dbReference>
<protein>
    <submittedName>
        <fullName evidence="6">Pectin degradation repressor protein KdgR</fullName>
    </submittedName>
</protein>
<keyword evidence="7" id="KW-1185">Reference proteome</keyword>
<dbReference type="PANTHER" id="PTHR30136">
    <property type="entry name" value="HELIX-TURN-HELIX TRANSCRIPTIONAL REGULATOR, ICLR FAMILY"/>
    <property type="match status" value="1"/>
</dbReference>
<dbReference type="SMART" id="SM00346">
    <property type="entry name" value="HTH_ICLR"/>
    <property type="match status" value="1"/>
</dbReference>
<feature type="domain" description="HTH iclR-type" evidence="4">
    <location>
        <begin position="6"/>
        <end position="67"/>
    </location>
</feature>
<gene>
    <name evidence="6" type="primary">kdgR1</name>
    <name evidence="6" type="ORF">CENDO_02755</name>
</gene>
<dbReference type="GO" id="GO:0003700">
    <property type="term" value="F:DNA-binding transcription factor activity"/>
    <property type="evidence" value="ECO:0007669"/>
    <property type="project" value="TreeGrafter"/>
</dbReference>
<dbReference type="InterPro" id="IPR014757">
    <property type="entry name" value="Tscrpt_reg_IclR_C"/>
</dbReference>
<accession>A0A4P7QEF2</accession>
<sequence length="251" mass="27044">MVERNRGAVDKAFDLLRAFGEDNSVGLGVSELARRSGMSKSTAFRLLATLVENGAVQKAGELYRIGPLFFDIVKSADSPDYNRVGELLTPYLSALFERTRQTVHLGYLVGTDVVYANKLFSLNPVDAPSRIGGRVPGFCTGVGKAIMAWDEELIETVIDAGLPQWSTNTITDPDEFRSVLAKVRKEGVAYDREEVTPGLTCVAAPIYGLGGQPVAAMSVSGATGVFRPEDHILTLKKVAASASRAYIRATK</sequence>
<dbReference type="Gene3D" id="3.30.450.40">
    <property type="match status" value="1"/>
</dbReference>
<evidence type="ECO:0000256" key="2">
    <source>
        <dbReference type="ARBA" id="ARBA00023125"/>
    </source>
</evidence>
<dbReference type="AlphaFoldDB" id="A0A4P7QEF2"/>
<dbReference type="SUPFAM" id="SSF55781">
    <property type="entry name" value="GAF domain-like"/>
    <property type="match status" value="1"/>
</dbReference>
<keyword evidence="2" id="KW-0238">DNA-binding</keyword>
<dbReference type="InterPro" id="IPR036388">
    <property type="entry name" value="WH-like_DNA-bd_sf"/>
</dbReference>
<organism evidence="6 7">
    <name type="scientific">Corynebacterium endometrii</name>
    <dbReference type="NCBI Taxonomy" id="2488819"/>
    <lineage>
        <taxon>Bacteria</taxon>
        <taxon>Bacillati</taxon>
        <taxon>Actinomycetota</taxon>
        <taxon>Actinomycetes</taxon>
        <taxon>Mycobacteriales</taxon>
        <taxon>Corynebacteriaceae</taxon>
        <taxon>Corynebacterium</taxon>
    </lineage>
</organism>
<dbReference type="GO" id="GO:0003677">
    <property type="term" value="F:DNA binding"/>
    <property type="evidence" value="ECO:0007669"/>
    <property type="project" value="UniProtKB-KW"/>
</dbReference>
<dbReference type="Gene3D" id="1.10.10.10">
    <property type="entry name" value="Winged helix-like DNA-binding domain superfamily/Winged helix DNA-binding domain"/>
    <property type="match status" value="1"/>
</dbReference>
<reference evidence="6 7" key="1">
    <citation type="submission" date="2019-04" db="EMBL/GenBank/DDBJ databases">
        <title>Corynebacterium endometrii sp. nov., isolated from the uterus of a cow with endometritis.</title>
        <authorList>
            <person name="Ballas P."/>
            <person name="Ruckert C."/>
            <person name="Wagener K."/>
            <person name="Drillich M."/>
            <person name="Kaempfer P."/>
            <person name="Busse H.-J."/>
            <person name="Ehling-Schulz M."/>
        </authorList>
    </citation>
    <scope>NUCLEOTIDE SEQUENCE [LARGE SCALE GENOMIC DNA]</scope>
    <source>
        <strain evidence="6 7">LMM-1653</strain>
    </source>
</reference>
<keyword evidence="1" id="KW-0805">Transcription regulation</keyword>
<proteinExistence type="predicted"/>
<evidence type="ECO:0000259" key="5">
    <source>
        <dbReference type="PROSITE" id="PS51078"/>
    </source>
</evidence>
<feature type="domain" description="IclR-ED" evidence="5">
    <location>
        <begin position="61"/>
        <end position="251"/>
    </location>
</feature>
<dbReference type="InterPro" id="IPR050707">
    <property type="entry name" value="HTH_MetabolicPath_Reg"/>
</dbReference>
<dbReference type="PANTHER" id="PTHR30136:SF24">
    <property type="entry name" value="HTH-TYPE TRANSCRIPTIONAL REPRESSOR ALLR"/>
    <property type="match status" value="1"/>
</dbReference>
<dbReference type="KEGG" id="cee:CENDO_02755"/>
<evidence type="ECO:0000313" key="7">
    <source>
        <dbReference type="Proteomes" id="UP000296352"/>
    </source>
</evidence>
<evidence type="ECO:0000256" key="1">
    <source>
        <dbReference type="ARBA" id="ARBA00023015"/>
    </source>
</evidence>
<evidence type="ECO:0000259" key="4">
    <source>
        <dbReference type="PROSITE" id="PS51077"/>
    </source>
</evidence>
<evidence type="ECO:0000256" key="3">
    <source>
        <dbReference type="ARBA" id="ARBA00023163"/>
    </source>
</evidence>
<dbReference type="InterPro" id="IPR005471">
    <property type="entry name" value="Tscrpt_reg_IclR_N"/>
</dbReference>
<dbReference type="RefSeq" id="WP_246014351.1">
    <property type="nucleotide sequence ID" value="NZ_CP039247.1"/>
</dbReference>
<dbReference type="GO" id="GO:0045892">
    <property type="term" value="P:negative regulation of DNA-templated transcription"/>
    <property type="evidence" value="ECO:0007669"/>
    <property type="project" value="TreeGrafter"/>
</dbReference>
<dbReference type="EMBL" id="CP039247">
    <property type="protein sequence ID" value="QCB27849.1"/>
    <property type="molecule type" value="Genomic_DNA"/>
</dbReference>
<name>A0A4P7QEF2_9CORY</name>
<dbReference type="PROSITE" id="PS51077">
    <property type="entry name" value="HTH_ICLR"/>
    <property type="match status" value="1"/>
</dbReference>
<dbReference type="Proteomes" id="UP000296352">
    <property type="component" value="Chromosome"/>
</dbReference>
<dbReference type="Pfam" id="PF09339">
    <property type="entry name" value="HTH_IclR"/>
    <property type="match status" value="1"/>
</dbReference>
<evidence type="ECO:0000313" key="6">
    <source>
        <dbReference type="EMBL" id="QCB27849.1"/>
    </source>
</evidence>
<dbReference type="InterPro" id="IPR036390">
    <property type="entry name" value="WH_DNA-bd_sf"/>
</dbReference>
<keyword evidence="3" id="KW-0804">Transcription</keyword>
<dbReference type="PROSITE" id="PS51078">
    <property type="entry name" value="ICLR_ED"/>
    <property type="match status" value="1"/>
</dbReference>
<dbReference type="Pfam" id="PF01614">
    <property type="entry name" value="IclR_C"/>
    <property type="match status" value="1"/>
</dbReference>